<dbReference type="EMBL" id="JAURVH010001536">
    <property type="protein sequence ID" value="KAK5891061.1"/>
    <property type="molecule type" value="Genomic_DNA"/>
</dbReference>
<evidence type="ECO:0000313" key="3">
    <source>
        <dbReference type="Proteomes" id="UP001331515"/>
    </source>
</evidence>
<sequence length="104" mass="11639">MGDPPLLSLNGTVRRGARHPFEQRAEEVDRPAPRVTEVSPPPFQGRCPVGGRGQRKQTLWLICVGLLGRLQAEDLHRGLEIGTNISTVKEGEVLFRFLPRCIWT</sequence>
<feature type="compositionally biased region" description="Basic and acidic residues" evidence="1">
    <location>
        <begin position="19"/>
        <end position="32"/>
    </location>
</feature>
<proteinExistence type="predicted"/>
<dbReference type="Proteomes" id="UP001331515">
    <property type="component" value="Unassembled WGS sequence"/>
</dbReference>
<feature type="region of interest" description="Disordered" evidence="1">
    <location>
        <begin position="1"/>
        <end position="52"/>
    </location>
</feature>
<evidence type="ECO:0000313" key="2">
    <source>
        <dbReference type="EMBL" id="KAK5891061.1"/>
    </source>
</evidence>
<gene>
    <name evidence="2" type="ORF">CgunFtcFv8_018354</name>
</gene>
<evidence type="ECO:0000256" key="1">
    <source>
        <dbReference type="SAM" id="MobiDB-lite"/>
    </source>
</evidence>
<comment type="caution">
    <text evidence="2">The sequence shown here is derived from an EMBL/GenBank/DDBJ whole genome shotgun (WGS) entry which is preliminary data.</text>
</comment>
<keyword evidence="3" id="KW-1185">Reference proteome</keyword>
<reference evidence="2 3" key="1">
    <citation type="journal article" date="2023" name="Mol. Biol. Evol.">
        <title>Genomics of Secondarily Temperate Adaptation in the Only Non-Antarctic Icefish.</title>
        <authorList>
            <person name="Rivera-Colon A.G."/>
            <person name="Rayamajhi N."/>
            <person name="Minhas B.F."/>
            <person name="Madrigal G."/>
            <person name="Bilyk K.T."/>
            <person name="Yoon V."/>
            <person name="Hune M."/>
            <person name="Gregory S."/>
            <person name="Cheng C.H.C."/>
            <person name="Catchen J.M."/>
        </authorList>
    </citation>
    <scope>NUCLEOTIDE SEQUENCE [LARGE SCALE GENOMIC DNA]</scope>
    <source>
        <tissue evidence="2">White muscle</tissue>
    </source>
</reference>
<dbReference type="AlphaFoldDB" id="A0AAN8BSN4"/>
<accession>A0AAN8BSN4</accession>
<name>A0AAN8BSN4_CHAGU</name>
<protein>
    <submittedName>
        <fullName evidence="2">Uncharacterized protein</fullName>
    </submittedName>
</protein>
<organism evidence="2 3">
    <name type="scientific">Champsocephalus gunnari</name>
    <name type="common">Mackerel icefish</name>
    <dbReference type="NCBI Taxonomy" id="52237"/>
    <lineage>
        <taxon>Eukaryota</taxon>
        <taxon>Metazoa</taxon>
        <taxon>Chordata</taxon>
        <taxon>Craniata</taxon>
        <taxon>Vertebrata</taxon>
        <taxon>Euteleostomi</taxon>
        <taxon>Actinopterygii</taxon>
        <taxon>Neopterygii</taxon>
        <taxon>Teleostei</taxon>
        <taxon>Neoteleostei</taxon>
        <taxon>Acanthomorphata</taxon>
        <taxon>Eupercaria</taxon>
        <taxon>Perciformes</taxon>
        <taxon>Notothenioidei</taxon>
        <taxon>Channichthyidae</taxon>
        <taxon>Champsocephalus</taxon>
    </lineage>
</organism>